<dbReference type="PANTHER" id="PTHR43776:SF7">
    <property type="entry name" value="D,D-DIPEPTIDE TRANSPORT ATP-BINDING PROTEIN DDPF-RELATED"/>
    <property type="match status" value="1"/>
</dbReference>
<keyword evidence="2" id="KW-0813">Transport</keyword>
<dbReference type="PROSITE" id="PS50893">
    <property type="entry name" value="ABC_TRANSPORTER_2"/>
    <property type="match status" value="1"/>
</dbReference>
<comment type="caution">
    <text evidence="6">The sequence shown here is derived from an EMBL/GenBank/DDBJ whole genome shotgun (WGS) entry which is preliminary data.</text>
</comment>
<dbReference type="RefSeq" id="WP_281094105.1">
    <property type="nucleotide sequence ID" value="NZ_JARYZI010000005.1"/>
</dbReference>
<keyword evidence="3" id="KW-0547">Nucleotide-binding</keyword>
<accession>A0ABT6NCV8</accession>
<dbReference type="InterPro" id="IPR003439">
    <property type="entry name" value="ABC_transporter-like_ATP-bd"/>
</dbReference>
<dbReference type="CDD" id="cd03257">
    <property type="entry name" value="ABC_NikE_OppD_transporters"/>
    <property type="match status" value="1"/>
</dbReference>
<evidence type="ECO:0000256" key="1">
    <source>
        <dbReference type="ARBA" id="ARBA00005417"/>
    </source>
</evidence>
<evidence type="ECO:0000256" key="2">
    <source>
        <dbReference type="ARBA" id="ARBA00022448"/>
    </source>
</evidence>
<keyword evidence="4 6" id="KW-0067">ATP-binding</keyword>
<dbReference type="InterPro" id="IPR027417">
    <property type="entry name" value="P-loop_NTPase"/>
</dbReference>
<comment type="similarity">
    <text evidence="1">Belongs to the ABC transporter superfamily.</text>
</comment>
<reference evidence="6 7" key="1">
    <citation type="submission" date="2023-04" db="EMBL/GenBank/DDBJ databases">
        <title>Fusibacter bizertensis strain WBS, isolated from littoral bottom sediments of the Arctic seas - biochemical and genomic analysis.</title>
        <authorList>
            <person name="Brioukhanov A.L."/>
        </authorList>
    </citation>
    <scope>NUCLEOTIDE SEQUENCE [LARGE SCALE GENOMIC DNA]</scope>
    <source>
        <strain evidence="6 7">WBS</strain>
    </source>
</reference>
<dbReference type="EMBL" id="JARYZI010000005">
    <property type="protein sequence ID" value="MDH8678264.1"/>
    <property type="molecule type" value="Genomic_DNA"/>
</dbReference>
<evidence type="ECO:0000256" key="4">
    <source>
        <dbReference type="ARBA" id="ARBA00022840"/>
    </source>
</evidence>
<feature type="domain" description="ABC transporter" evidence="5">
    <location>
        <begin position="7"/>
        <end position="248"/>
    </location>
</feature>
<sequence>MNNEPLLRITELDKFYYVKKSLFGKTHEIRAVQALNLCIYQGETLGLIGESGSGKTTLSHLILGLIPPDNGQITFNQIDVLHLRRDVQIVFQYTYGALDPLKTVYELVSEPLKLHQIQFEGSLEDEVTRLLGLVGLSSGLMYRKTVAISGGQKQRVGIARAIASRPKFLILDEPVSALDISVQGQIVNLLIKLKKELGLTYLFITHDLKIARHLSDRLAVMHQGVLIEVGTTSEILTNPQMSYTKKLLGNLYNE</sequence>
<evidence type="ECO:0000256" key="3">
    <source>
        <dbReference type="ARBA" id="ARBA00022741"/>
    </source>
</evidence>
<dbReference type="InterPro" id="IPR017871">
    <property type="entry name" value="ABC_transporter-like_CS"/>
</dbReference>
<evidence type="ECO:0000259" key="5">
    <source>
        <dbReference type="PROSITE" id="PS50893"/>
    </source>
</evidence>
<dbReference type="Gene3D" id="3.40.50.300">
    <property type="entry name" value="P-loop containing nucleotide triphosphate hydrolases"/>
    <property type="match status" value="1"/>
</dbReference>
<proteinExistence type="inferred from homology"/>
<dbReference type="InterPro" id="IPR050319">
    <property type="entry name" value="ABC_transp_ATP-bind"/>
</dbReference>
<keyword evidence="7" id="KW-1185">Reference proteome</keyword>
<dbReference type="InterPro" id="IPR003593">
    <property type="entry name" value="AAA+_ATPase"/>
</dbReference>
<organism evidence="6 7">
    <name type="scientific">Fusibacter bizertensis</name>
    <dbReference type="NCBI Taxonomy" id="1488331"/>
    <lineage>
        <taxon>Bacteria</taxon>
        <taxon>Bacillati</taxon>
        <taxon>Bacillota</taxon>
        <taxon>Clostridia</taxon>
        <taxon>Eubacteriales</taxon>
        <taxon>Eubacteriales Family XII. Incertae Sedis</taxon>
        <taxon>Fusibacter</taxon>
    </lineage>
</organism>
<dbReference type="GO" id="GO:0005524">
    <property type="term" value="F:ATP binding"/>
    <property type="evidence" value="ECO:0007669"/>
    <property type="project" value="UniProtKB-KW"/>
</dbReference>
<dbReference type="Proteomes" id="UP001158045">
    <property type="component" value="Unassembled WGS sequence"/>
</dbReference>
<dbReference type="PANTHER" id="PTHR43776">
    <property type="entry name" value="TRANSPORT ATP-BINDING PROTEIN"/>
    <property type="match status" value="1"/>
</dbReference>
<dbReference type="SMART" id="SM00382">
    <property type="entry name" value="AAA"/>
    <property type="match status" value="1"/>
</dbReference>
<name>A0ABT6NCV8_9FIRM</name>
<protein>
    <submittedName>
        <fullName evidence="6">ATP-binding cassette domain-containing protein</fullName>
    </submittedName>
</protein>
<evidence type="ECO:0000313" key="6">
    <source>
        <dbReference type="EMBL" id="MDH8678264.1"/>
    </source>
</evidence>
<gene>
    <name evidence="6" type="ORF">QE109_08905</name>
</gene>
<dbReference type="Pfam" id="PF00005">
    <property type="entry name" value="ABC_tran"/>
    <property type="match status" value="1"/>
</dbReference>
<dbReference type="PROSITE" id="PS00211">
    <property type="entry name" value="ABC_TRANSPORTER_1"/>
    <property type="match status" value="1"/>
</dbReference>
<dbReference type="SUPFAM" id="SSF52540">
    <property type="entry name" value="P-loop containing nucleoside triphosphate hydrolases"/>
    <property type="match status" value="1"/>
</dbReference>
<evidence type="ECO:0000313" key="7">
    <source>
        <dbReference type="Proteomes" id="UP001158045"/>
    </source>
</evidence>